<proteinExistence type="predicted"/>
<keyword evidence="1" id="KW-1133">Transmembrane helix</keyword>
<dbReference type="SUPFAM" id="SSF52833">
    <property type="entry name" value="Thioredoxin-like"/>
    <property type="match status" value="1"/>
</dbReference>
<evidence type="ECO:0008006" key="4">
    <source>
        <dbReference type="Google" id="ProtNLM"/>
    </source>
</evidence>
<keyword evidence="3" id="KW-1185">Reference proteome</keyword>
<dbReference type="Proteomes" id="UP000537130">
    <property type="component" value="Unassembled WGS sequence"/>
</dbReference>
<evidence type="ECO:0000313" key="2">
    <source>
        <dbReference type="EMBL" id="MBB3048599.1"/>
    </source>
</evidence>
<gene>
    <name evidence="2" type="ORF">FHR99_002873</name>
</gene>
<dbReference type="AlphaFoldDB" id="A0A7W4W818"/>
<keyword evidence="1" id="KW-0472">Membrane</keyword>
<organism evidence="2 3">
    <name type="scientific">Litorivivens lipolytica</name>
    <dbReference type="NCBI Taxonomy" id="1524264"/>
    <lineage>
        <taxon>Bacteria</taxon>
        <taxon>Pseudomonadati</taxon>
        <taxon>Pseudomonadota</taxon>
        <taxon>Gammaproteobacteria</taxon>
        <taxon>Litorivivens</taxon>
    </lineage>
</organism>
<keyword evidence="1" id="KW-0812">Transmembrane</keyword>
<dbReference type="RefSeq" id="WP_183411380.1">
    <property type="nucleotide sequence ID" value="NZ_JACHWY010000003.1"/>
</dbReference>
<accession>A0A7W4W818</accession>
<dbReference type="EMBL" id="JACHWY010000003">
    <property type="protein sequence ID" value="MBB3048599.1"/>
    <property type="molecule type" value="Genomic_DNA"/>
</dbReference>
<name>A0A7W4W818_9GAMM</name>
<protein>
    <recommendedName>
        <fullName evidence="4">Cytochrome oxidase Cu insertion factor, SCO1/SenC/PrrC family</fullName>
    </recommendedName>
</protein>
<evidence type="ECO:0000256" key="1">
    <source>
        <dbReference type="SAM" id="Phobius"/>
    </source>
</evidence>
<evidence type="ECO:0000313" key="3">
    <source>
        <dbReference type="Proteomes" id="UP000537130"/>
    </source>
</evidence>
<reference evidence="2 3" key="1">
    <citation type="submission" date="2020-08" db="EMBL/GenBank/DDBJ databases">
        <title>Genomic Encyclopedia of Type Strains, Phase III (KMG-III): the genomes of soil and plant-associated and newly described type strains.</title>
        <authorList>
            <person name="Whitman W."/>
        </authorList>
    </citation>
    <scope>NUCLEOTIDE SEQUENCE [LARGE SCALE GENOMIC DNA]</scope>
    <source>
        <strain evidence="2 3">CECT 8654</strain>
    </source>
</reference>
<feature type="transmembrane region" description="Helical" evidence="1">
    <location>
        <begin position="12"/>
        <end position="31"/>
    </location>
</feature>
<sequence length="202" mass="22551">MSNPDNSSPKLVFSLIIGIPLLVIALSTLVYQMANRDMLALGTVNNGTLIQPPLAISELQPVHRNGEAVQFNQMDSQWQFVVVGDGYCESTCEAMLYLTRQTHTALGKKMGRVSRMYLNTSTEFSAGLDKLLIDEHEKLTSAFIDGDAYRNSKLPLADEAPGFYVVDPKGWVMMFYQLPDLEQDTLTSTGKLVIKDMKRLLR</sequence>
<comment type="caution">
    <text evidence="2">The sequence shown here is derived from an EMBL/GenBank/DDBJ whole genome shotgun (WGS) entry which is preliminary data.</text>
</comment>
<dbReference type="InterPro" id="IPR036249">
    <property type="entry name" value="Thioredoxin-like_sf"/>
</dbReference>